<reference evidence="2" key="1">
    <citation type="journal article" date="2019" name="Int. J. Syst. Evol. Microbiol.">
        <title>The Global Catalogue of Microorganisms (GCM) 10K type strain sequencing project: providing services to taxonomists for standard genome sequencing and annotation.</title>
        <authorList>
            <consortium name="The Broad Institute Genomics Platform"/>
            <consortium name="The Broad Institute Genome Sequencing Center for Infectious Disease"/>
            <person name="Wu L."/>
            <person name="Ma J."/>
        </authorList>
    </citation>
    <scope>NUCLEOTIDE SEQUENCE [LARGE SCALE GENOMIC DNA]</scope>
    <source>
        <strain evidence="2">JCM 4350</strain>
    </source>
</reference>
<keyword evidence="2" id="KW-1185">Reference proteome</keyword>
<dbReference type="Proteomes" id="UP000659767">
    <property type="component" value="Unassembled WGS sequence"/>
</dbReference>
<evidence type="ECO:0000313" key="2">
    <source>
        <dbReference type="Proteomes" id="UP000659767"/>
    </source>
</evidence>
<protein>
    <recommendedName>
        <fullName evidence="3">Transposase</fullName>
    </recommendedName>
</protein>
<proteinExistence type="predicted"/>
<organism evidence="1 2">
    <name type="scientific">Streptomyces badius</name>
    <dbReference type="NCBI Taxonomy" id="1941"/>
    <lineage>
        <taxon>Bacteria</taxon>
        <taxon>Bacillati</taxon>
        <taxon>Actinomycetota</taxon>
        <taxon>Actinomycetes</taxon>
        <taxon>Kitasatosporales</taxon>
        <taxon>Streptomycetaceae</taxon>
        <taxon>Streptomyces</taxon>
    </lineage>
</organism>
<accession>A0ABQ2T006</accession>
<gene>
    <name evidence="1" type="ORF">GCM10010253_21050</name>
</gene>
<dbReference type="EMBL" id="BMSZ01000005">
    <property type="protein sequence ID" value="GGS46606.1"/>
    <property type="molecule type" value="Genomic_DNA"/>
</dbReference>
<comment type="caution">
    <text evidence="1">The sequence shown here is derived from an EMBL/GenBank/DDBJ whole genome shotgun (WGS) entry which is preliminary data.</text>
</comment>
<sequence>MFFALRASKGPCVEVGEKRTGSNLHLLRERREKGVLRRVLRGARNRGEWPDAGAGIEPVREKLAPANRPGNKRAPGSWPAAAGAVRGLVEVILYEVLTVD</sequence>
<name>A0ABQ2T006_STRBA</name>
<evidence type="ECO:0008006" key="3">
    <source>
        <dbReference type="Google" id="ProtNLM"/>
    </source>
</evidence>
<evidence type="ECO:0000313" key="1">
    <source>
        <dbReference type="EMBL" id="GGS46606.1"/>
    </source>
</evidence>